<dbReference type="Pfam" id="PF02417">
    <property type="entry name" value="Chromate_transp"/>
    <property type="match status" value="1"/>
</dbReference>
<evidence type="ECO:0000256" key="3">
    <source>
        <dbReference type="ARBA" id="ARBA00022475"/>
    </source>
</evidence>
<feature type="transmembrane region" description="Helical" evidence="7">
    <location>
        <begin position="169"/>
        <end position="190"/>
    </location>
</feature>
<reference evidence="8" key="1">
    <citation type="submission" date="2020-10" db="EMBL/GenBank/DDBJ databases">
        <authorList>
            <person name="Gilroy R."/>
        </authorList>
    </citation>
    <scope>NUCLEOTIDE SEQUENCE</scope>
    <source>
        <strain evidence="8">13766</strain>
    </source>
</reference>
<dbReference type="InterPro" id="IPR052518">
    <property type="entry name" value="CHR_Transporter"/>
</dbReference>
<feature type="transmembrane region" description="Helical" evidence="7">
    <location>
        <begin position="7"/>
        <end position="28"/>
    </location>
</feature>
<evidence type="ECO:0000256" key="5">
    <source>
        <dbReference type="ARBA" id="ARBA00022989"/>
    </source>
</evidence>
<sequence length="191" mass="20365">MIYLELLWSFFQIGLFSIGGGYAAMPIIQHQVVDLHGWLNLTEFADIISISQMTPGPIAINSATFVGMRIAGLAGAIVATTGCVLPSCIIVVILARLYLKYKEMALLKGILKGLRPAIIALIASAGVTIAVLAFWNTTVDAIRLADTDGIAIFLFAAGLFVLRKWKADPIYVMVASGVAGLGLYALAGYLF</sequence>
<dbReference type="GO" id="GO:0015109">
    <property type="term" value="F:chromate transmembrane transporter activity"/>
    <property type="evidence" value="ECO:0007669"/>
    <property type="project" value="InterPro"/>
</dbReference>
<dbReference type="PANTHER" id="PTHR43663">
    <property type="entry name" value="CHROMATE TRANSPORT PROTEIN-RELATED"/>
    <property type="match status" value="1"/>
</dbReference>
<keyword evidence="5 7" id="KW-1133">Transmembrane helix</keyword>
<organism evidence="8 9">
    <name type="scientific">Candidatus Alectryocaccomicrobium excrementavium</name>
    <dbReference type="NCBI Taxonomy" id="2840668"/>
    <lineage>
        <taxon>Bacteria</taxon>
        <taxon>Bacillati</taxon>
        <taxon>Bacillota</taxon>
        <taxon>Clostridia</taxon>
        <taxon>Candidatus Alectryocaccomicrobium</taxon>
    </lineage>
</organism>
<proteinExistence type="inferred from homology"/>
<dbReference type="EMBL" id="DVJN01000162">
    <property type="protein sequence ID" value="HIS92956.1"/>
    <property type="molecule type" value="Genomic_DNA"/>
</dbReference>
<feature type="transmembrane region" description="Helical" evidence="7">
    <location>
        <begin position="141"/>
        <end position="162"/>
    </location>
</feature>
<comment type="similarity">
    <text evidence="2">Belongs to the chromate ion transporter (CHR) (TC 2.A.51) family.</text>
</comment>
<feature type="transmembrane region" description="Helical" evidence="7">
    <location>
        <begin position="116"/>
        <end position="135"/>
    </location>
</feature>
<name>A0A9D1G0N0_9FIRM</name>
<evidence type="ECO:0000313" key="8">
    <source>
        <dbReference type="EMBL" id="HIS92956.1"/>
    </source>
</evidence>
<comment type="subcellular location">
    <subcellularLocation>
        <location evidence="1">Cell membrane</location>
        <topology evidence="1">Multi-pass membrane protein</topology>
    </subcellularLocation>
</comment>
<reference evidence="8" key="2">
    <citation type="journal article" date="2021" name="PeerJ">
        <title>Extensive microbial diversity within the chicken gut microbiome revealed by metagenomics and culture.</title>
        <authorList>
            <person name="Gilroy R."/>
            <person name="Ravi A."/>
            <person name="Getino M."/>
            <person name="Pursley I."/>
            <person name="Horton D.L."/>
            <person name="Alikhan N.F."/>
            <person name="Baker D."/>
            <person name="Gharbi K."/>
            <person name="Hall N."/>
            <person name="Watson M."/>
            <person name="Adriaenssens E.M."/>
            <person name="Foster-Nyarko E."/>
            <person name="Jarju S."/>
            <person name="Secka A."/>
            <person name="Antonio M."/>
            <person name="Oren A."/>
            <person name="Chaudhuri R.R."/>
            <person name="La Ragione R."/>
            <person name="Hildebrand F."/>
            <person name="Pallen M.J."/>
        </authorList>
    </citation>
    <scope>NUCLEOTIDE SEQUENCE</scope>
    <source>
        <strain evidence="8">13766</strain>
    </source>
</reference>
<evidence type="ECO:0000256" key="6">
    <source>
        <dbReference type="ARBA" id="ARBA00023136"/>
    </source>
</evidence>
<evidence type="ECO:0000256" key="7">
    <source>
        <dbReference type="SAM" id="Phobius"/>
    </source>
</evidence>
<evidence type="ECO:0000256" key="2">
    <source>
        <dbReference type="ARBA" id="ARBA00005262"/>
    </source>
</evidence>
<comment type="caution">
    <text evidence="8">The sequence shown here is derived from an EMBL/GenBank/DDBJ whole genome shotgun (WGS) entry which is preliminary data.</text>
</comment>
<dbReference type="AlphaFoldDB" id="A0A9D1G0N0"/>
<keyword evidence="4 7" id="KW-0812">Transmembrane</keyword>
<dbReference type="InterPro" id="IPR003370">
    <property type="entry name" value="Chromate_transpt"/>
</dbReference>
<dbReference type="Proteomes" id="UP000824140">
    <property type="component" value="Unassembled WGS sequence"/>
</dbReference>
<evidence type="ECO:0000313" key="9">
    <source>
        <dbReference type="Proteomes" id="UP000824140"/>
    </source>
</evidence>
<gene>
    <name evidence="8" type="ORF">IAA84_08085</name>
</gene>
<evidence type="ECO:0000256" key="4">
    <source>
        <dbReference type="ARBA" id="ARBA00022692"/>
    </source>
</evidence>
<feature type="transmembrane region" description="Helical" evidence="7">
    <location>
        <begin position="70"/>
        <end position="95"/>
    </location>
</feature>
<protein>
    <submittedName>
        <fullName evidence="8">Chromate transporter</fullName>
    </submittedName>
</protein>
<dbReference type="PANTHER" id="PTHR43663:SF1">
    <property type="entry name" value="CHROMATE TRANSPORTER"/>
    <property type="match status" value="1"/>
</dbReference>
<evidence type="ECO:0000256" key="1">
    <source>
        <dbReference type="ARBA" id="ARBA00004651"/>
    </source>
</evidence>
<keyword evidence="6 7" id="KW-0472">Membrane</keyword>
<accession>A0A9D1G0N0</accession>
<keyword evidence="3" id="KW-1003">Cell membrane</keyword>
<dbReference type="GO" id="GO:0005886">
    <property type="term" value="C:plasma membrane"/>
    <property type="evidence" value="ECO:0007669"/>
    <property type="project" value="UniProtKB-SubCell"/>
</dbReference>